<evidence type="ECO:0000313" key="3">
    <source>
        <dbReference type="Proteomes" id="UP000235371"/>
    </source>
</evidence>
<organism evidence="2 3">
    <name type="scientific">Hyaloscypha bicolor E</name>
    <dbReference type="NCBI Taxonomy" id="1095630"/>
    <lineage>
        <taxon>Eukaryota</taxon>
        <taxon>Fungi</taxon>
        <taxon>Dikarya</taxon>
        <taxon>Ascomycota</taxon>
        <taxon>Pezizomycotina</taxon>
        <taxon>Leotiomycetes</taxon>
        <taxon>Helotiales</taxon>
        <taxon>Hyaloscyphaceae</taxon>
        <taxon>Hyaloscypha</taxon>
        <taxon>Hyaloscypha bicolor</taxon>
    </lineage>
</organism>
<dbReference type="InterPro" id="IPR010730">
    <property type="entry name" value="HET"/>
</dbReference>
<dbReference type="EMBL" id="KZ613745">
    <property type="protein sequence ID" value="PMD65933.1"/>
    <property type="molecule type" value="Genomic_DNA"/>
</dbReference>
<dbReference type="PANTHER" id="PTHR24148">
    <property type="entry name" value="ANKYRIN REPEAT DOMAIN-CONTAINING PROTEIN 39 HOMOLOG-RELATED"/>
    <property type="match status" value="1"/>
</dbReference>
<feature type="domain" description="Heterokaryon incompatibility" evidence="1">
    <location>
        <begin position="48"/>
        <end position="203"/>
    </location>
</feature>
<keyword evidence="3" id="KW-1185">Reference proteome</keyword>
<feature type="non-terminal residue" evidence="2">
    <location>
        <position position="315"/>
    </location>
</feature>
<evidence type="ECO:0000259" key="1">
    <source>
        <dbReference type="Pfam" id="PF06985"/>
    </source>
</evidence>
<dbReference type="STRING" id="1095630.A0A2J6TSE2"/>
<evidence type="ECO:0000313" key="2">
    <source>
        <dbReference type="EMBL" id="PMD65933.1"/>
    </source>
</evidence>
<sequence length="315" mass="36898">MGEYIYQPIDHDRPSIRLLRLLRGSFSDIIQGDLFEGWINQLEGGIPYNALSYTWGTTEKSARIIVNGYIMRITSNLYTALQHLRVYNMDIILWIDDICIDQANMQEWRHQVQQMSYIYREAEQVIVWLGLGTEETNYTMDSIKRLQENFIKIEGGWRRSAQLWMHLQSRPEDANFHEYAKLHKGMELILKRPWFQRIWILQEIANARTATIYCGRKSVSARTFAQMPSIIGLQPEPHSQAVLEIMPGLRKESWWGQDRNLQTLLRKFRGSKATDKRDIVYALLGISSDVYQSDTLLPDYTKSSQQVIRDTISFL</sequence>
<dbReference type="RefSeq" id="XP_024742837.1">
    <property type="nucleotide sequence ID" value="XM_024872954.1"/>
</dbReference>
<dbReference type="GeneID" id="36581034"/>
<reference evidence="2 3" key="1">
    <citation type="submission" date="2016-04" db="EMBL/GenBank/DDBJ databases">
        <title>A degradative enzymes factory behind the ericoid mycorrhizal symbiosis.</title>
        <authorList>
            <consortium name="DOE Joint Genome Institute"/>
            <person name="Martino E."/>
            <person name="Morin E."/>
            <person name="Grelet G."/>
            <person name="Kuo A."/>
            <person name="Kohler A."/>
            <person name="Daghino S."/>
            <person name="Barry K."/>
            <person name="Choi C."/>
            <person name="Cichocki N."/>
            <person name="Clum A."/>
            <person name="Copeland A."/>
            <person name="Hainaut M."/>
            <person name="Haridas S."/>
            <person name="Labutti K."/>
            <person name="Lindquist E."/>
            <person name="Lipzen A."/>
            <person name="Khouja H.-R."/>
            <person name="Murat C."/>
            <person name="Ohm R."/>
            <person name="Olson A."/>
            <person name="Spatafora J."/>
            <person name="Veneault-Fourrey C."/>
            <person name="Henrissat B."/>
            <person name="Grigoriev I."/>
            <person name="Martin F."/>
            <person name="Perotto S."/>
        </authorList>
    </citation>
    <scope>NUCLEOTIDE SEQUENCE [LARGE SCALE GENOMIC DNA]</scope>
    <source>
        <strain evidence="2 3">E</strain>
    </source>
</reference>
<dbReference type="OrthoDB" id="194358at2759"/>
<accession>A0A2J6TSE2</accession>
<protein>
    <submittedName>
        <fullName evidence="2">HET-domain-containing protein</fullName>
    </submittedName>
</protein>
<dbReference type="PANTHER" id="PTHR24148:SF78">
    <property type="entry name" value="HETEROKARYON INCOMPATIBILITY DOMAIN-CONTAINING PROTEIN"/>
    <property type="match status" value="1"/>
</dbReference>
<gene>
    <name evidence="2" type="ORF">K444DRAFT_478053</name>
</gene>
<dbReference type="Proteomes" id="UP000235371">
    <property type="component" value="Unassembled WGS sequence"/>
</dbReference>
<dbReference type="InParanoid" id="A0A2J6TSE2"/>
<name>A0A2J6TSE2_9HELO</name>
<proteinExistence type="predicted"/>
<dbReference type="InterPro" id="IPR052895">
    <property type="entry name" value="HetReg/Transcr_Mod"/>
</dbReference>
<dbReference type="AlphaFoldDB" id="A0A2J6TSE2"/>
<dbReference type="Pfam" id="PF06985">
    <property type="entry name" value="HET"/>
    <property type="match status" value="1"/>
</dbReference>